<dbReference type="GO" id="GO:0005315">
    <property type="term" value="F:phosphate transmembrane transporter activity"/>
    <property type="evidence" value="ECO:0007669"/>
    <property type="project" value="InterPro"/>
</dbReference>
<dbReference type="CDD" id="cd03260">
    <property type="entry name" value="ABC_PstB_phosphate_transporter"/>
    <property type="match status" value="1"/>
</dbReference>
<dbReference type="InterPro" id="IPR003593">
    <property type="entry name" value="AAA+_ATPase"/>
</dbReference>
<dbReference type="GO" id="GO:0035435">
    <property type="term" value="P:phosphate ion transmembrane transport"/>
    <property type="evidence" value="ECO:0007669"/>
    <property type="project" value="InterPro"/>
</dbReference>
<name>A0A0U1NXU1_9BACI</name>
<sequence>MSNENELIRFEHVYYTSGDVPILKDITGSFIEGKITTLVGPSGAGKTTLIKLCNGLISPDSGEIFIKGKKIENYNPVELRRKVGLALQSATMISGSVWRNLSLPLTLQGMQLTDEKAKELLKMVGLEERFLHRNVMDLSGGQRQKVSIARTLVNKPKVLLLDEITSSLDRVSQQDIEELIVRINKEYSTTVVWITHNLDQAVSIGNYSWVMMGGEVVEIGESEILQHPKDERIQRFVRGDME</sequence>
<organism evidence="5 6">
    <name type="scientific">Neobacillus massiliamazoniensis</name>
    <dbReference type="NCBI Taxonomy" id="1499688"/>
    <lineage>
        <taxon>Bacteria</taxon>
        <taxon>Bacillati</taxon>
        <taxon>Bacillota</taxon>
        <taxon>Bacilli</taxon>
        <taxon>Bacillales</taxon>
        <taxon>Bacillaceae</taxon>
        <taxon>Neobacillus</taxon>
    </lineage>
</organism>
<evidence type="ECO:0000256" key="2">
    <source>
        <dbReference type="ARBA" id="ARBA00022741"/>
    </source>
</evidence>
<dbReference type="SMART" id="SM00382">
    <property type="entry name" value="AAA"/>
    <property type="match status" value="1"/>
</dbReference>
<dbReference type="OrthoDB" id="9785080at2"/>
<evidence type="ECO:0000259" key="4">
    <source>
        <dbReference type="PROSITE" id="PS50893"/>
    </source>
</evidence>
<evidence type="ECO:0000313" key="6">
    <source>
        <dbReference type="Proteomes" id="UP000199087"/>
    </source>
</evidence>
<dbReference type="PROSITE" id="PS50893">
    <property type="entry name" value="ABC_TRANSPORTER_2"/>
    <property type="match status" value="1"/>
</dbReference>
<dbReference type="GO" id="GO:0005524">
    <property type="term" value="F:ATP binding"/>
    <property type="evidence" value="ECO:0007669"/>
    <property type="project" value="UniProtKB-KW"/>
</dbReference>
<dbReference type="Gene3D" id="3.40.50.300">
    <property type="entry name" value="P-loop containing nucleotide triphosphate hydrolases"/>
    <property type="match status" value="1"/>
</dbReference>
<dbReference type="GO" id="GO:0016887">
    <property type="term" value="F:ATP hydrolysis activity"/>
    <property type="evidence" value="ECO:0007669"/>
    <property type="project" value="InterPro"/>
</dbReference>
<keyword evidence="3 5" id="KW-0067">ATP-binding</keyword>
<dbReference type="STRING" id="1499688.BN000_02778"/>
<gene>
    <name evidence="5" type="ORF">BN000_02778</name>
</gene>
<evidence type="ECO:0000256" key="3">
    <source>
        <dbReference type="ARBA" id="ARBA00022840"/>
    </source>
</evidence>
<dbReference type="SUPFAM" id="SSF52540">
    <property type="entry name" value="P-loop containing nucleoside triphosphate hydrolases"/>
    <property type="match status" value="1"/>
</dbReference>
<feature type="domain" description="ABC transporter" evidence="4">
    <location>
        <begin position="8"/>
        <end position="238"/>
    </location>
</feature>
<dbReference type="AlphaFoldDB" id="A0A0U1NXU1"/>
<accession>A0A0U1NXU1</accession>
<evidence type="ECO:0000256" key="1">
    <source>
        <dbReference type="ARBA" id="ARBA00022448"/>
    </source>
</evidence>
<dbReference type="Pfam" id="PF00005">
    <property type="entry name" value="ABC_tran"/>
    <property type="match status" value="1"/>
</dbReference>
<evidence type="ECO:0000313" key="5">
    <source>
        <dbReference type="EMBL" id="CRK82827.1"/>
    </source>
</evidence>
<protein>
    <submittedName>
        <fullName evidence="5">Putative phosphate ABC transporter ATP-binding protein</fullName>
    </submittedName>
</protein>
<dbReference type="GO" id="GO:0016020">
    <property type="term" value="C:membrane"/>
    <property type="evidence" value="ECO:0007669"/>
    <property type="project" value="InterPro"/>
</dbReference>
<reference evidence="6" key="1">
    <citation type="submission" date="2015-05" db="EMBL/GenBank/DDBJ databases">
        <authorList>
            <person name="Urmite Genomes"/>
        </authorList>
    </citation>
    <scope>NUCLEOTIDE SEQUENCE [LARGE SCALE GENOMIC DNA]</scope>
    <source>
        <strain evidence="6">LF1</strain>
    </source>
</reference>
<dbReference type="InterPro" id="IPR027417">
    <property type="entry name" value="P-loop_NTPase"/>
</dbReference>
<dbReference type="PANTHER" id="PTHR43423:SF1">
    <property type="entry name" value="ABC TRANSPORTER I FAMILY MEMBER 17"/>
    <property type="match status" value="1"/>
</dbReference>
<dbReference type="InterPro" id="IPR017871">
    <property type="entry name" value="ABC_transporter-like_CS"/>
</dbReference>
<keyword evidence="1" id="KW-0813">Transport</keyword>
<dbReference type="RefSeq" id="WP_090635146.1">
    <property type="nucleotide sequence ID" value="NZ_CVRB01000003.1"/>
</dbReference>
<dbReference type="PANTHER" id="PTHR43423">
    <property type="entry name" value="ABC TRANSPORTER I FAMILY MEMBER 17"/>
    <property type="match status" value="1"/>
</dbReference>
<proteinExistence type="predicted"/>
<dbReference type="InterPro" id="IPR003439">
    <property type="entry name" value="ABC_transporter-like_ATP-bd"/>
</dbReference>
<dbReference type="EMBL" id="CVRB01000003">
    <property type="protein sequence ID" value="CRK82827.1"/>
    <property type="molecule type" value="Genomic_DNA"/>
</dbReference>
<dbReference type="InterPro" id="IPR005670">
    <property type="entry name" value="PstB-like"/>
</dbReference>
<keyword evidence="6" id="KW-1185">Reference proteome</keyword>
<dbReference type="Proteomes" id="UP000199087">
    <property type="component" value="Unassembled WGS sequence"/>
</dbReference>
<dbReference type="PROSITE" id="PS00211">
    <property type="entry name" value="ABC_TRANSPORTER_1"/>
    <property type="match status" value="1"/>
</dbReference>
<keyword evidence="2" id="KW-0547">Nucleotide-binding</keyword>